<dbReference type="PANTHER" id="PTHR43792">
    <property type="entry name" value="GNAT FAMILY, PUTATIVE (AFU_ORTHOLOGUE AFUA_3G00765)-RELATED-RELATED"/>
    <property type="match status" value="1"/>
</dbReference>
<dbReference type="PANTHER" id="PTHR43792:SF8">
    <property type="entry name" value="[RIBOSOMAL PROTEIN US5]-ALANINE N-ACETYLTRANSFERASE"/>
    <property type="match status" value="1"/>
</dbReference>
<keyword evidence="1" id="KW-0808">Transferase</keyword>
<name>A0A9D9I1T0_9BACT</name>
<dbReference type="Pfam" id="PF13302">
    <property type="entry name" value="Acetyltransf_3"/>
    <property type="match status" value="1"/>
</dbReference>
<organism evidence="5 6">
    <name type="scientific">Candidatus Merdivivens pullistercoris</name>
    <dbReference type="NCBI Taxonomy" id="2840873"/>
    <lineage>
        <taxon>Bacteria</taxon>
        <taxon>Pseudomonadati</taxon>
        <taxon>Bacteroidota</taxon>
        <taxon>Bacteroidia</taxon>
        <taxon>Bacteroidales</taxon>
        <taxon>Muribaculaceae</taxon>
        <taxon>Muribaculaceae incertae sedis</taxon>
        <taxon>Candidatus Merdivivens</taxon>
    </lineage>
</organism>
<dbReference type="GO" id="GO:0016747">
    <property type="term" value="F:acyltransferase activity, transferring groups other than amino-acyl groups"/>
    <property type="evidence" value="ECO:0007669"/>
    <property type="project" value="InterPro"/>
</dbReference>
<dbReference type="Gene3D" id="3.40.630.30">
    <property type="match status" value="1"/>
</dbReference>
<comment type="similarity">
    <text evidence="3">Belongs to the acetyltransferase family. RimJ subfamily.</text>
</comment>
<evidence type="ECO:0000256" key="3">
    <source>
        <dbReference type="ARBA" id="ARBA00038502"/>
    </source>
</evidence>
<dbReference type="InterPro" id="IPR016181">
    <property type="entry name" value="Acyl_CoA_acyltransferase"/>
</dbReference>
<dbReference type="EMBL" id="JADIME010000003">
    <property type="protein sequence ID" value="MBO8464429.1"/>
    <property type="molecule type" value="Genomic_DNA"/>
</dbReference>
<comment type="caution">
    <text evidence="5">The sequence shown here is derived from an EMBL/GenBank/DDBJ whole genome shotgun (WGS) entry which is preliminary data.</text>
</comment>
<accession>A0A9D9I1T0</accession>
<dbReference type="SUPFAM" id="SSF55729">
    <property type="entry name" value="Acyl-CoA N-acyltransferases (Nat)"/>
    <property type="match status" value="1"/>
</dbReference>
<reference evidence="5" key="1">
    <citation type="submission" date="2020-10" db="EMBL/GenBank/DDBJ databases">
        <authorList>
            <person name="Gilroy R."/>
        </authorList>
    </citation>
    <scope>NUCLEOTIDE SEQUENCE</scope>
    <source>
        <strain evidence="5">10037</strain>
    </source>
</reference>
<dbReference type="Proteomes" id="UP000823597">
    <property type="component" value="Unassembled WGS sequence"/>
</dbReference>
<evidence type="ECO:0000313" key="5">
    <source>
        <dbReference type="EMBL" id="MBO8464429.1"/>
    </source>
</evidence>
<evidence type="ECO:0000313" key="6">
    <source>
        <dbReference type="Proteomes" id="UP000823597"/>
    </source>
</evidence>
<feature type="domain" description="N-acetyltransferase" evidence="4">
    <location>
        <begin position="107"/>
        <end position="272"/>
    </location>
</feature>
<dbReference type="InterPro" id="IPR000182">
    <property type="entry name" value="GNAT_dom"/>
</dbReference>
<reference evidence="5" key="2">
    <citation type="journal article" date="2021" name="PeerJ">
        <title>Extensive microbial diversity within the chicken gut microbiome revealed by metagenomics and culture.</title>
        <authorList>
            <person name="Gilroy R."/>
            <person name="Ravi A."/>
            <person name="Getino M."/>
            <person name="Pursley I."/>
            <person name="Horton D.L."/>
            <person name="Alikhan N.F."/>
            <person name="Baker D."/>
            <person name="Gharbi K."/>
            <person name="Hall N."/>
            <person name="Watson M."/>
            <person name="Adriaenssens E.M."/>
            <person name="Foster-Nyarko E."/>
            <person name="Jarju S."/>
            <person name="Secka A."/>
            <person name="Antonio M."/>
            <person name="Oren A."/>
            <person name="Chaudhuri R.R."/>
            <person name="La Ragione R."/>
            <person name="Hildebrand F."/>
            <person name="Pallen M.J."/>
        </authorList>
    </citation>
    <scope>NUCLEOTIDE SEQUENCE</scope>
    <source>
        <strain evidence="5">10037</strain>
    </source>
</reference>
<dbReference type="AlphaFoldDB" id="A0A9D9I1T0"/>
<evidence type="ECO:0000256" key="1">
    <source>
        <dbReference type="ARBA" id="ARBA00022679"/>
    </source>
</evidence>
<evidence type="ECO:0000259" key="4">
    <source>
        <dbReference type="PROSITE" id="PS51186"/>
    </source>
</evidence>
<dbReference type="PROSITE" id="PS51186">
    <property type="entry name" value="GNAT"/>
    <property type="match status" value="1"/>
</dbReference>
<protein>
    <submittedName>
        <fullName evidence="5">GNAT family N-acetyltransferase</fullName>
    </submittedName>
</protein>
<gene>
    <name evidence="5" type="ORF">IAB93_00345</name>
</gene>
<evidence type="ECO:0000256" key="2">
    <source>
        <dbReference type="ARBA" id="ARBA00023315"/>
    </source>
</evidence>
<proteinExistence type="inferred from homology"/>
<dbReference type="InterPro" id="IPR051531">
    <property type="entry name" value="N-acetyltransferase"/>
</dbReference>
<keyword evidence="2" id="KW-0012">Acyltransferase</keyword>
<sequence>MEKYSFRTKIWLYNLLENQGPLTLEEINERWHSCPLSGGDKYYPRRTFLYDIKVLSAMFDVDIVCDSHTDKYEVRPHGSRNAVMKRGLGFFEFEIKEEKIKIVTDRLIIRTPEEGDVHDIFVLMSDLEIAAFAGFRPMSTLSEAEVKIRRKMDSRMMFCISEKDRPERTIGVFEITQDKYPSGEEDGLCECVLCYFLHKEARGKGYMTEVMRIMKHYLFNEMKADWLTVVIRPWNDASRRFALKNGFAYEGMDYGEIGDLEYYTLYKEEYLNHDEKLGQNYKN</sequence>